<evidence type="ECO:0000256" key="1">
    <source>
        <dbReference type="SAM" id="MobiDB-lite"/>
    </source>
</evidence>
<feature type="compositionally biased region" description="Basic and acidic residues" evidence="1">
    <location>
        <begin position="149"/>
        <end position="165"/>
    </location>
</feature>
<reference evidence="2" key="1">
    <citation type="submission" date="2020-10" db="EMBL/GenBank/DDBJ databases">
        <authorList>
            <person name="Kikuchi T."/>
        </authorList>
    </citation>
    <scope>NUCLEOTIDE SEQUENCE</scope>
    <source>
        <strain evidence="2">NKZ352</strain>
    </source>
</reference>
<accession>A0A8S1GQ78</accession>
<feature type="region of interest" description="Disordered" evidence="1">
    <location>
        <begin position="68"/>
        <end position="98"/>
    </location>
</feature>
<name>A0A8S1GQ78_9PELO</name>
<feature type="region of interest" description="Disordered" evidence="1">
    <location>
        <begin position="133"/>
        <end position="196"/>
    </location>
</feature>
<gene>
    <name evidence="2" type="ORF">CAUJ_LOCUS682</name>
</gene>
<evidence type="ECO:0000313" key="3">
    <source>
        <dbReference type="Proteomes" id="UP000835052"/>
    </source>
</evidence>
<keyword evidence="3" id="KW-1185">Reference proteome</keyword>
<comment type="caution">
    <text evidence="2">The sequence shown here is derived from an EMBL/GenBank/DDBJ whole genome shotgun (WGS) entry which is preliminary data.</text>
</comment>
<dbReference type="Proteomes" id="UP000835052">
    <property type="component" value="Unassembled WGS sequence"/>
</dbReference>
<dbReference type="AlphaFoldDB" id="A0A8S1GQ78"/>
<organism evidence="2 3">
    <name type="scientific">Caenorhabditis auriculariae</name>
    <dbReference type="NCBI Taxonomy" id="2777116"/>
    <lineage>
        <taxon>Eukaryota</taxon>
        <taxon>Metazoa</taxon>
        <taxon>Ecdysozoa</taxon>
        <taxon>Nematoda</taxon>
        <taxon>Chromadorea</taxon>
        <taxon>Rhabditida</taxon>
        <taxon>Rhabditina</taxon>
        <taxon>Rhabditomorpha</taxon>
        <taxon>Rhabditoidea</taxon>
        <taxon>Rhabditidae</taxon>
        <taxon>Peloderinae</taxon>
        <taxon>Caenorhabditis</taxon>
    </lineage>
</organism>
<feature type="compositionally biased region" description="Polar residues" evidence="1">
    <location>
        <begin position="133"/>
        <end position="148"/>
    </location>
</feature>
<evidence type="ECO:0000313" key="2">
    <source>
        <dbReference type="EMBL" id="CAD6184763.1"/>
    </source>
</evidence>
<sequence length="216" mass="24288">MAFPNVITELGLSDETQKSLSEALEFSRKLCRKYGIPCSNRIIREEKSEKEKSENSLSNDLLSFRNQISESTASSSSSSTRSLTTKFPHRVSPEVRQKARDLLKELSKQRAEKQEEIEKDVCVVDYDTSLLSFNGSTSCSMSIPPSTRESNENKTFTIEKIRADSTDDEDNDWTPDSSPGEKTENLNDNSKPPSVYDAYFCTTQSYTTPSEPTFSS</sequence>
<proteinExistence type="predicted"/>
<dbReference type="EMBL" id="CAJGYM010000001">
    <property type="protein sequence ID" value="CAD6184763.1"/>
    <property type="molecule type" value="Genomic_DNA"/>
</dbReference>
<feature type="compositionally biased region" description="Low complexity" evidence="1">
    <location>
        <begin position="69"/>
        <end position="85"/>
    </location>
</feature>
<protein>
    <submittedName>
        <fullName evidence="2">Uncharacterized protein</fullName>
    </submittedName>
</protein>